<dbReference type="PANTHER" id="PTHR30158">
    <property type="entry name" value="ACRA/E-RELATED COMPONENT OF DRUG EFFLUX TRANSPORTER"/>
    <property type="match status" value="1"/>
</dbReference>
<dbReference type="Gene3D" id="2.40.420.20">
    <property type="match status" value="1"/>
</dbReference>
<protein>
    <submittedName>
        <fullName evidence="7">Efflux transporter periplasmic adaptor subunit</fullName>
    </submittedName>
</protein>
<evidence type="ECO:0000313" key="7">
    <source>
        <dbReference type="EMBL" id="OQM74206.1"/>
    </source>
</evidence>
<evidence type="ECO:0000256" key="2">
    <source>
        <dbReference type="ARBA" id="ARBA00009477"/>
    </source>
</evidence>
<feature type="domain" description="Multidrug resistance protein MdtA-like C-terminal permuted SH3" evidence="6">
    <location>
        <begin position="322"/>
        <end position="376"/>
    </location>
</feature>
<dbReference type="OrthoDB" id="9816569at2"/>
<dbReference type="AlphaFoldDB" id="A0A1V8RM34"/>
<dbReference type="GO" id="GO:0022857">
    <property type="term" value="F:transmembrane transporter activity"/>
    <property type="evidence" value="ECO:0007669"/>
    <property type="project" value="InterPro"/>
</dbReference>
<dbReference type="InterPro" id="IPR058624">
    <property type="entry name" value="MdtA-like_HH"/>
</dbReference>
<dbReference type="Proteomes" id="UP000191905">
    <property type="component" value="Unassembled WGS sequence"/>
</dbReference>
<dbReference type="InterPro" id="IPR006143">
    <property type="entry name" value="RND_pump_MFP"/>
</dbReference>
<feature type="domain" description="Multidrug resistance protein MdtA-like alpha-helical hairpin" evidence="3">
    <location>
        <begin position="114"/>
        <end position="183"/>
    </location>
</feature>
<evidence type="ECO:0000259" key="4">
    <source>
        <dbReference type="Pfam" id="PF25917"/>
    </source>
</evidence>
<dbReference type="GO" id="GO:0005886">
    <property type="term" value="C:plasma membrane"/>
    <property type="evidence" value="ECO:0007669"/>
    <property type="project" value="TreeGrafter"/>
</dbReference>
<evidence type="ECO:0000259" key="5">
    <source>
        <dbReference type="Pfam" id="PF25944"/>
    </source>
</evidence>
<dbReference type="GO" id="GO:0030313">
    <property type="term" value="C:cell envelope"/>
    <property type="evidence" value="ECO:0007669"/>
    <property type="project" value="UniProtKB-SubCell"/>
</dbReference>
<evidence type="ECO:0000313" key="8">
    <source>
        <dbReference type="Proteomes" id="UP000191905"/>
    </source>
</evidence>
<dbReference type="FunFam" id="2.40.420.20:FF:000001">
    <property type="entry name" value="Efflux RND transporter periplasmic adaptor subunit"/>
    <property type="match status" value="1"/>
</dbReference>
<dbReference type="InterPro" id="IPR058627">
    <property type="entry name" value="MdtA-like_C"/>
</dbReference>
<feature type="domain" description="Multidrug resistance protein MdtA-like barrel-sandwich hybrid" evidence="4">
    <location>
        <begin position="74"/>
        <end position="215"/>
    </location>
</feature>
<comment type="subcellular location">
    <subcellularLocation>
        <location evidence="1">Cell envelope</location>
    </subcellularLocation>
</comment>
<dbReference type="RefSeq" id="WP_080920827.1">
    <property type="nucleotide sequence ID" value="NZ_MDET01000034.1"/>
</dbReference>
<dbReference type="PANTHER" id="PTHR30158:SF10">
    <property type="entry name" value="CATION EFFLUX PUMP"/>
    <property type="match status" value="1"/>
</dbReference>
<feature type="domain" description="Multidrug resistance protein MdtA-like beta-barrel" evidence="5">
    <location>
        <begin position="221"/>
        <end position="308"/>
    </location>
</feature>
<evidence type="ECO:0000256" key="1">
    <source>
        <dbReference type="ARBA" id="ARBA00004196"/>
    </source>
</evidence>
<dbReference type="SUPFAM" id="SSF111369">
    <property type="entry name" value="HlyD-like secretion proteins"/>
    <property type="match status" value="1"/>
</dbReference>
<dbReference type="Pfam" id="PF25967">
    <property type="entry name" value="RND-MFP_C"/>
    <property type="match status" value="1"/>
</dbReference>
<dbReference type="InterPro" id="IPR058625">
    <property type="entry name" value="MdtA-like_BSH"/>
</dbReference>
<dbReference type="Gene3D" id="2.40.50.100">
    <property type="match status" value="1"/>
</dbReference>
<accession>A0A1V8RM34</accession>
<keyword evidence="8" id="KW-1185">Reference proteome</keyword>
<dbReference type="NCBIfam" id="TIGR01730">
    <property type="entry name" value="RND_mfp"/>
    <property type="match status" value="1"/>
</dbReference>
<sequence>MESIITRRLLMGAGLGLVVSVAAVSIIMDRASDAKAGPAAAAPAPAVPVSVVTLKPQDVTTWQEFSGRLEAVDRVDLRSRVAGAILAVNFREGALVKKGDLLVKIDPAPYEAAVAEAQAQVSAAQARVELTKLELERGRKLIESRTVSQSALDQRRSAYHEADAALRSAEAALQSAQLDLGYTEIRAPISGRVGKRQITVGNLVTAGAGSPVLTTLVSTDPIYASFDVSEQVLGRALGGLPSGDDGMRPIGRIPVEIEAAGAAGGPIHGHLQFVNNRVDTGSGTVQVRAAFDNPDALLIPGQFVRVRIGQPKPQPQLLISEKAIGADQDKRFVLVVGKNNQLSYRQVELGDWVNGLRIVASGLKPGERVVVDGLQRVRSGAFIDPQPLPTGPVEQASAAGF</sequence>
<dbReference type="STRING" id="1873176.BFN67_04965"/>
<comment type="caution">
    <text evidence="7">The sequence shown here is derived from an EMBL/GenBank/DDBJ whole genome shotgun (WGS) entry which is preliminary data.</text>
</comment>
<dbReference type="EMBL" id="MDET01000034">
    <property type="protein sequence ID" value="OQM74206.1"/>
    <property type="molecule type" value="Genomic_DNA"/>
</dbReference>
<gene>
    <name evidence="7" type="ORF">BFN67_04965</name>
</gene>
<dbReference type="Gene3D" id="1.10.287.470">
    <property type="entry name" value="Helix hairpin bin"/>
    <property type="match status" value="1"/>
</dbReference>
<dbReference type="InterPro" id="IPR058626">
    <property type="entry name" value="MdtA-like_b-barrel"/>
</dbReference>
<reference evidence="7 8" key="1">
    <citation type="journal article" date="2016" name="Int. J. Syst. Evol. Microbiol.">
        <title>Pseudaminobacter manganicus sp. nov., isolated from sludge of a manganese mine.</title>
        <authorList>
            <person name="Li J."/>
            <person name="Huang J."/>
            <person name="Liao S."/>
            <person name="Wang G."/>
        </authorList>
    </citation>
    <scope>NUCLEOTIDE SEQUENCE [LARGE SCALE GENOMIC DNA]</scope>
    <source>
        <strain evidence="7 8">JH-7</strain>
    </source>
</reference>
<dbReference type="Pfam" id="PF25917">
    <property type="entry name" value="BSH_RND"/>
    <property type="match status" value="1"/>
</dbReference>
<evidence type="ECO:0000259" key="6">
    <source>
        <dbReference type="Pfam" id="PF25967"/>
    </source>
</evidence>
<dbReference type="Pfam" id="PF25876">
    <property type="entry name" value="HH_MFP_RND"/>
    <property type="match status" value="1"/>
</dbReference>
<name>A0A1V8RM34_9HYPH</name>
<evidence type="ECO:0000259" key="3">
    <source>
        <dbReference type="Pfam" id="PF25876"/>
    </source>
</evidence>
<proteinExistence type="inferred from homology"/>
<comment type="similarity">
    <text evidence="2">Belongs to the membrane fusion protein (MFP) (TC 8.A.1) family.</text>
</comment>
<dbReference type="GO" id="GO:0046677">
    <property type="term" value="P:response to antibiotic"/>
    <property type="evidence" value="ECO:0007669"/>
    <property type="project" value="TreeGrafter"/>
</dbReference>
<dbReference type="Pfam" id="PF25944">
    <property type="entry name" value="Beta-barrel_RND"/>
    <property type="match status" value="1"/>
</dbReference>
<organism evidence="7 8">
    <name type="scientific">Manganibacter manganicus</name>
    <dbReference type="NCBI Taxonomy" id="1873176"/>
    <lineage>
        <taxon>Bacteria</taxon>
        <taxon>Pseudomonadati</taxon>
        <taxon>Pseudomonadota</taxon>
        <taxon>Alphaproteobacteria</taxon>
        <taxon>Hyphomicrobiales</taxon>
        <taxon>Phyllobacteriaceae</taxon>
        <taxon>Manganibacter</taxon>
    </lineage>
</organism>
<dbReference type="Gene3D" id="2.40.30.170">
    <property type="match status" value="1"/>
</dbReference>